<proteinExistence type="predicted"/>
<accession>A0AA85KCQ3</accession>
<dbReference type="AlphaFoldDB" id="A0AA85KCQ3"/>
<dbReference type="WBParaSite" id="TREG1_74110.1">
    <property type="protein sequence ID" value="TREG1_74110.1"/>
    <property type="gene ID" value="TREG1_74110"/>
</dbReference>
<evidence type="ECO:0000313" key="3">
    <source>
        <dbReference type="WBParaSite" id="TREG1_74110.1"/>
    </source>
</evidence>
<keyword evidence="2" id="KW-1185">Reference proteome</keyword>
<feature type="domain" description="LIN-9 C-terminal" evidence="1">
    <location>
        <begin position="1"/>
        <end position="107"/>
    </location>
</feature>
<sequence>MAQEHNMMDSTSTADWRRRCADEALEICRTMAKPEKPRPNDMERLLPLVEKLVTLLVALRDLSDDDYRNHVPEYISDILKDIKESVGPNSYEIVRSKIKPQLEQILRARGCTNFTFPS</sequence>
<reference evidence="2" key="1">
    <citation type="submission" date="2022-06" db="EMBL/GenBank/DDBJ databases">
        <authorList>
            <person name="Berger JAMES D."/>
            <person name="Berger JAMES D."/>
        </authorList>
    </citation>
    <scope>NUCLEOTIDE SEQUENCE [LARGE SCALE GENOMIC DNA]</scope>
</reference>
<reference evidence="3" key="2">
    <citation type="submission" date="2023-11" db="UniProtKB">
        <authorList>
            <consortium name="WormBaseParasite"/>
        </authorList>
    </citation>
    <scope>IDENTIFICATION</scope>
</reference>
<dbReference type="Pfam" id="PF19438">
    <property type="entry name" value="LIN9_C"/>
    <property type="match status" value="1"/>
</dbReference>
<protein>
    <recommendedName>
        <fullName evidence="1">LIN-9 C-terminal domain-containing protein</fullName>
    </recommendedName>
</protein>
<name>A0AA85KCQ3_TRIRE</name>
<evidence type="ECO:0000259" key="1">
    <source>
        <dbReference type="Pfam" id="PF19438"/>
    </source>
</evidence>
<organism evidence="2 3">
    <name type="scientific">Trichobilharzia regenti</name>
    <name type="common">Nasal bird schistosome</name>
    <dbReference type="NCBI Taxonomy" id="157069"/>
    <lineage>
        <taxon>Eukaryota</taxon>
        <taxon>Metazoa</taxon>
        <taxon>Spiralia</taxon>
        <taxon>Lophotrochozoa</taxon>
        <taxon>Platyhelminthes</taxon>
        <taxon>Trematoda</taxon>
        <taxon>Digenea</taxon>
        <taxon>Strigeidida</taxon>
        <taxon>Schistosomatoidea</taxon>
        <taxon>Schistosomatidae</taxon>
        <taxon>Trichobilharzia</taxon>
    </lineage>
</organism>
<evidence type="ECO:0000313" key="2">
    <source>
        <dbReference type="Proteomes" id="UP000050795"/>
    </source>
</evidence>
<dbReference type="InterPro" id="IPR045831">
    <property type="entry name" value="LIN9_C"/>
</dbReference>
<dbReference type="Proteomes" id="UP000050795">
    <property type="component" value="Unassembled WGS sequence"/>
</dbReference>